<keyword evidence="2" id="KW-1185">Reference proteome</keyword>
<dbReference type="AlphaFoldDB" id="A0A031LVV2"/>
<name>A0A031LVV2_9CREN</name>
<protein>
    <submittedName>
        <fullName evidence="1">Uncharacterized protein</fullName>
    </submittedName>
</protein>
<dbReference type="RefSeq" id="WP_048098684.1">
    <property type="nucleotide sequence ID" value="NZ_JFZT01000016.1"/>
</dbReference>
<evidence type="ECO:0000313" key="1">
    <source>
        <dbReference type="EMBL" id="EZQ11273.1"/>
    </source>
</evidence>
<organism evidence="1 2">
    <name type="scientific">Candidatus Acidianus copahuensis</name>
    <dbReference type="NCBI Taxonomy" id="1160895"/>
    <lineage>
        <taxon>Archaea</taxon>
        <taxon>Thermoproteota</taxon>
        <taxon>Thermoprotei</taxon>
        <taxon>Sulfolobales</taxon>
        <taxon>Sulfolobaceae</taxon>
        <taxon>Acidianus</taxon>
    </lineage>
</organism>
<comment type="caution">
    <text evidence="1">The sequence shown here is derived from an EMBL/GenBank/DDBJ whole genome shotgun (WGS) entry which is preliminary data.</text>
</comment>
<reference evidence="1 2" key="1">
    <citation type="submission" date="2014-03" db="EMBL/GenBank/DDBJ databases">
        <title>Draft genome sequence of the novel thermoacidophilic archaea Acidianus copahuensis ALE1 strain, isolated from Copahue volcanic area in Neuquen Argentina.</title>
        <authorList>
            <person name="Urbieta M.S."/>
            <person name="Rascovan N."/>
            <person name="Castro C."/>
            <person name="Revale S."/>
            <person name="Giaveno M.A."/>
            <person name="Vazquez M.P."/>
            <person name="Donati E.R."/>
        </authorList>
    </citation>
    <scope>NUCLEOTIDE SEQUENCE [LARGE SCALE GENOMIC DNA]</scope>
    <source>
        <strain evidence="1 2">ALE1</strain>
    </source>
</reference>
<accession>A0A031LVV2</accession>
<sequence length="281" mass="32660">MSIVLTEPAKGRKGIYYYIIDNGKLVHISKFASEIKRRDNNFEYLIDPNSLLDKEVLEFGIYEDYCLYLEKYKSSSIKRRTIGKWLSCKDLERYKLDVKDDKLNKLLELWRNSYVEKMKEISSFIRKYQIDVVLPNFLSYHLYSLCGFPLTSLISNTEEAIKATEELMRTVLTIWVAIRILEVTEQESYVRELNFTRTSSLNSVSFKQQNYVLWYNPTLPFYGKLDLALTSLSSELKVGFLVGESNLPNLVTLSIDGKIKINNIGKKESELVFSALRNKSS</sequence>
<dbReference type="Proteomes" id="UP000024332">
    <property type="component" value="Unassembled WGS sequence"/>
</dbReference>
<evidence type="ECO:0000313" key="2">
    <source>
        <dbReference type="Proteomes" id="UP000024332"/>
    </source>
</evidence>
<gene>
    <name evidence="1" type="ORF">CM19_01750</name>
</gene>
<dbReference type="EMBL" id="JFZT01000016">
    <property type="protein sequence ID" value="EZQ11273.1"/>
    <property type="molecule type" value="Genomic_DNA"/>
</dbReference>
<proteinExistence type="predicted"/>